<gene>
    <name evidence="1" type="ordered locus">Acid_7356</name>
</gene>
<name>Q01Q03_SOLUE</name>
<organism evidence="1">
    <name type="scientific">Solibacter usitatus (strain Ellin6076)</name>
    <dbReference type="NCBI Taxonomy" id="234267"/>
    <lineage>
        <taxon>Bacteria</taxon>
        <taxon>Pseudomonadati</taxon>
        <taxon>Acidobacteriota</taxon>
        <taxon>Terriglobia</taxon>
        <taxon>Bryobacterales</taxon>
        <taxon>Solibacteraceae</taxon>
        <taxon>Candidatus Solibacter</taxon>
    </lineage>
</organism>
<dbReference type="AlphaFoldDB" id="Q01Q03"/>
<dbReference type="EMBL" id="CP000473">
    <property type="protein sequence ID" value="ABJ88267.1"/>
    <property type="molecule type" value="Genomic_DNA"/>
</dbReference>
<protein>
    <submittedName>
        <fullName evidence="1">Uncharacterized protein</fullName>
    </submittedName>
</protein>
<sequence>MTNSCTSTEGSVHPSFRALLFKRMTLQSALLLLATLGAQELGASTIVDVSGQVALSLRTGDTLAFEIRSGSFGKNALAFGLPVNPTEISFALVAGPLPASGGFSASLGSADGSVSVHFTGPLGFHDGSFSAGGLRSAVSTLQGYLELSPRLSQEIFAGGTAILRLRNDGPDVTIGLDPYAMRQDLFVSLAGGPMTVGGIVDSATLEFRGTLRAASFGSAETNGAPAVPEPSSSALLLGGGISLCGISAAMARASKGHK</sequence>
<dbReference type="KEGG" id="sus:Acid_7356"/>
<reference evidence="1" key="1">
    <citation type="submission" date="2006-10" db="EMBL/GenBank/DDBJ databases">
        <title>Complete sequence of Solibacter usitatus Ellin6076.</title>
        <authorList>
            <consortium name="US DOE Joint Genome Institute"/>
            <person name="Copeland A."/>
            <person name="Lucas S."/>
            <person name="Lapidus A."/>
            <person name="Barry K."/>
            <person name="Detter J.C."/>
            <person name="Glavina del Rio T."/>
            <person name="Hammon N."/>
            <person name="Israni S."/>
            <person name="Dalin E."/>
            <person name="Tice H."/>
            <person name="Pitluck S."/>
            <person name="Thompson L.S."/>
            <person name="Brettin T."/>
            <person name="Bruce D."/>
            <person name="Han C."/>
            <person name="Tapia R."/>
            <person name="Gilna P."/>
            <person name="Schmutz J."/>
            <person name="Larimer F."/>
            <person name="Land M."/>
            <person name="Hauser L."/>
            <person name="Kyrpides N."/>
            <person name="Mikhailova N."/>
            <person name="Janssen P.H."/>
            <person name="Kuske C.R."/>
            <person name="Richardson P."/>
        </authorList>
    </citation>
    <scope>NUCLEOTIDE SEQUENCE</scope>
    <source>
        <strain evidence="1">Ellin6076</strain>
    </source>
</reference>
<dbReference type="InParanoid" id="Q01Q03"/>
<accession>Q01Q03</accession>
<proteinExistence type="predicted"/>
<dbReference type="STRING" id="234267.Acid_7356"/>
<dbReference type="HOGENOM" id="CLU_1077282_0_0_0"/>
<evidence type="ECO:0000313" key="1">
    <source>
        <dbReference type="EMBL" id="ABJ88267.1"/>
    </source>
</evidence>